<dbReference type="Proteomes" id="UP000501690">
    <property type="component" value="Linkage Group LG10"/>
</dbReference>
<evidence type="ECO:0000313" key="2">
    <source>
        <dbReference type="Proteomes" id="UP000501690"/>
    </source>
</evidence>
<protein>
    <submittedName>
        <fullName evidence="1">Uncharacterized protein</fullName>
    </submittedName>
</protein>
<reference evidence="1 2" key="1">
    <citation type="submission" date="2019-04" db="EMBL/GenBank/DDBJ databases">
        <title>An improved genome assembly and genetic linkage map for asparagus bean, Vigna unguiculata ssp. sesquipedialis.</title>
        <authorList>
            <person name="Xia Q."/>
            <person name="Zhang R."/>
            <person name="Dong Y."/>
        </authorList>
    </citation>
    <scope>NUCLEOTIDE SEQUENCE [LARGE SCALE GENOMIC DNA]</scope>
    <source>
        <tissue evidence="1">Leaf</tissue>
    </source>
</reference>
<name>A0A4D6NCF6_VIGUN</name>
<organism evidence="1 2">
    <name type="scientific">Vigna unguiculata</name>
    <name type="common">Cowpea</name>
    <dbReference type="NCBI Taxonomy" id="3917"/>
    <lineage>
        <taxon>Eukaryota</taxon>
        <taxon>Viridiplantae</taxon>
        <taxon>Streptophyta</taxon>
        <taxon>Embryophyta</taxon>
        <taxon>Tracheophyta</taxon>
        <taxon>Spermatophyta</taxon>
        <taxon>Magnoliopsida</taxon>
        <taxon>eudicotyledons</taxon>
        <taxon>Gunneridae</taxon>
        <taxon>Pentapetalae</taxon>
        <taxon>rosids</taxon>
        <taxon>fabids</taxon>
        <taxon>Fabales</taxon>
        <taxon>Fabaceae</taxon>
        <taxon>Papilionoideae</taxon>
        <taxon>50 kb inversion clade</taxon>
        <taxon>NPAAA clade</taxon>
        <taxon>indigoferoid/millettioid clade</taxon>
        <taxon>Phaseoleae</taxon>
        <taxon>Vigna</taxon>
    </lineage>
</organism>
<gene>
    <name evidence="1" type="ORF">DEO72_LG10g1822</name>
</gene>
<keyword evidence="2" id="KW-1185">Reference proteome</keyword>
<proteinExistence type="predicted"/>
<accession>A0A4D6NCF6</accession>
<dbReference type="EMBL" id="CP039354">
    <property type="protein sequence ID" value="QCE10592.1"/>
    <property type="molecule type" value="Genomic_DNA"/>
</dbReference>
<dbReference type="AlphaFoldDB" id="A0A4D6NCF6"/>
<evidence type="ECO:0000313" key="1">
    <source>
        <dbReference type="EMBL" id="QCE10592.1"/>
    </source>
</evidence>
<sequence>MNLPAHIITCNTSHEPTRSWHNISQSKQSIIVSQTTPGSKGQQRLRLAQPARRQAKMLQTALAVFTHRQALAPPQTHYFLVIAWRSTPCRQAPNNTETPDASLTAWRIYPCRQAPYQ</sequence>